<dbReference type="Gene3D" id="1.10.1660.10">
    <property type="match status" value="1"/>
</dbReference>
<evidence type="ECO:0000256" key="2">
    <source>
        <dbReference type="ARBA" id="ARBA00023125"/>
    </source>
</evidence>
<dbReference type="AlphaFoldDB" id="A0A6B8W3K8"/>
<dbReference type="Proteomes" id="UP000425178">
    <property type="component" value="Chromosome"/>
</dbReference>
<sequence length="252" mass="29221">MTDHTIGEAADILRVTTRTLRHWDHIGLLVPGWRTWADHRLYTEADLDRAWQILVYREAGLPLKEIVELLDEPASTRDALLHQREVLVERIGHLHRMVRAVDDILKEETMSVEDRMKLFGDQWKPEYQEEAQQRWGDTPEWEQSQAVAANLSDGDWLAVKQEQDEFVALLADAAARGVEPGSEEARRVVEKHRASIGRFYEIAPEKQVLLARMYTQDQRFNATYQGHAEYLLSLIEAQAQQEGIDLTDVQWR</sequence>
<dbReference type="SMART" id="SM00422">
    <property type="entry name" value="HTH_MERR"/>
    <property type="match status" value="1"/>
</dbReference>
<accession>A0A6B8W3K8</accession>
<dbReference type="EMBL" id="CP046453">
    <property type="protein sequence ID" value="QGU05506.1"/>
    <property type="molecule type" value="Genomic_DNA"/>
</dbReference>
<proteinExistence type="predicted"/>
<dbReference type="GO" id="GO:0003677">
    <property type="term" value="F:DNA binding"/>
    <property type="evidence" value="ECO:0007669"/>
    <property type="project" value="UniProtKB-KW"/>
</dbReference>
<dbReference type="RefSeq" id="WP_156228938.1">
    <property type="nucleotide sequence ID" value="NZ_CP046453.1"/>
</dbReference>
<reference evidence="6 7" key="1">
    <citation type="journal article" date="2021" name="Int. J. Syst. Evol. Microbiol.">
        <title>Classification of three corynebacterial strains isolated from a small paddock in North Rhine-Westphalia: proposal of &lt;i&gt;Corynebacterium kalinowskii&lt;/i&gt; sp. nov., &lt;i&gt;Corynebacterium comes&lt;/i&gt; sp. nov. and &lt;i&gt;Corynebacterium occultum&lt;/i&gt; sp. nov.</title>
        <authorList>
            <person name="Schaffert L."/>
            <person name="Ruwe M."/>
            <person name="Milse J."/>
            <person name="Hanuschka K."/>
            <person name="Ortseifen V."/>
            <person name="Droste J."/>
            <person name="Brandt D."/>
            <person name="Schl L."/>
            <person name="Kutter Y."/>
            <person name="Vinke S."/>
            <person name="Vieh P."/>
            <person name="Jacob L."/>
            <person name="L N.C."/>
            <person name="Schulte-Berndt E."/>
            <person name="Hain C."/>
            <person name="Linder M."/>
            <person name="Schmidt P."/>
            <person name="Wollenschl L."/>
            <person name="Luttermann T."/>
            <person name="Thieme E."/>
            <person name="Hassa J."/>
            <person name="Haak M."/>
            <person name="Wittchen M."/>
            <person name="Mentz A."/>
            <person name="Persicke M."/>
            <person name="Busche T."/>
            <person name="R C."/>
        </authorList>
    </citation>
    <scope>NUCLEOTIDE SEQUENCE [LARGE SCALE GENOMIC DNA]</scope>
    <source>
        <strain evidence="6 7">2019</strain>
    </source>
</reference>
<keyword evidence="7" id="KW-1185">Reference proteome</keyword>
<dbReference type="SUPFAM" id="SSF89082">
    <property type="entry name" value="Antibiotic binding domain of TipA-like multidrug resistance regulators"/>
    <property type="match status" value="1"/>
</dbReference>
<dbReference type="Gene3D" id="1.10.490.50">
    <property type="entry name" value="Antibiotic binding domain of TipA-like multidrug resistance regulators"/>
    <property type="match status" value="1"/>
</dbReference>
<keyword evidence="3" id="KW-0010">Activator</keyword>
<dbReference type="InterPro" id="IPR000551">
    <property type="entry name" value="MerR-type_HTH_dom"/>
</dbReference>
<dbReference type="KEGG" id="ccoe:CETAM_11365"/>
<feature type="domain" description="HTH merR-type" evidence="5">
    <location>
        <begin position="1"/>
        <end position="72"/>
    </location>
</feature>
<name>A0A6B8W3K8_9CORY</name>
<evidence type="ECO:0000256" key="1">
    <source>
        <dbReference type="ARBA" id="ARBA00023015"/>
    </source>
</evidence>
<evidence type="ECO:0000259" key="5">
    <source>
        <dbReference type="PROSITE" id="PS50937"/>
    </source>
</evidence>
<dbReference type="PROSITE" id="PS00552">
    <property type="entry name" value="HTH_MERR_1"/>
    <property type="match status" value="1"/>
</dbReference>
<dbReference type="PROSITE" id="PS50937">
    <property type="entry name" value="HTH_MERR_2"/>
    <property type="match status" value="1"/>
</dbReference>
<dbReference type="Pfam" id="PF07739">
    <property type="entry name" value="TipAS"/>
    <property type="match status" value="1"/>
</dbReference>
<protein>
    <submittedName>
        <fullName evidence="6">HTH-type transcriptional activator TipA</fullName>
    </submittedName>
</protein>
<organism evidence="6 7">
    <name type="scientific">Corynebacterium comes</name>
    <dbReference type="NCBI Taxonomy" id="2675218"/>
    <lineage>
        <taxon>Bacteria</taxon>
        <taxon>Bacillati</taxon>
        <taxon>Actinomycetota</taxon>
        <taxon>Actinomycetes</taxon>
        <taxon>Mycobacteriales</taxon>
        <taxon>Corynebacteriaceae</taxon>
        <taxon>Corynebacterium</taxon>
    </lineage>
</organism>
<dbReference type="InterPro" id="IPR047057">
    <property type="entry name" value="MerR_fam"/>
</dbReference>
<keyword evidence="4" id="KW-0804">Transcription</keyword>
<dbReference type="PANTHER" id="PTHR30204:SF90">
    <property type="entry name" value="HTH-TYPE TRANSCRIPTIONAL ACTIVATOR MTA"/>
    <property type="match status" value="1"/>
</dbReference>
<dbReference type="CDD" id="cd01106">
    <property type="entry name" value="HTH_TipAL-Mta"/>
    <property type="match status" value="1"/>
</dbReference>
<keyword evidence="1" id="KW-0805">Transcription regulation</keyword>
<evidence type="ECO:0000256" key="4">
    <source>
        <dbReference type="ARBA" id="ARBA00023163"/>
    </source>
</evidence>
<dbReference type="InterPro" id="IPR009061">
    <property type="entry name" value="DNA-bd_dom_put_sf"/>
</dbReference>
<dbReference type="InterPro" id="IPR012925">
    <property type="entry name" value="TipAS_dom"/>
</dbReference>
<dbReference type="SUPFAM" id="SSF46955">
    <property type="entry name" value="Putative DNA-binding domain"/>
    <property type="match status" value="1"/>
</dbReference>
<gene>
    <name evidence="6" type="primary">tipA</name>
    <name evidence="6" type="ORF">CETAM_11365</name>
</gene>
<keyword evidence="2" id="KW-0238">DNA-binding</keyword>
<dbReference type="PANTHER" id="PTHR30204">
    <property type="entry name" value="REDOX-CYCLING DRUG-SENSING TRANSCRIPTIONAL ACTIVATOR SOXR"/>
    <property type="match status" value="1"/>
</dbReference>
<dbReference type="GO" id="GO:0003700">
    <property type="term" value="F:DNA-binding transcription factor activity"/>
    <property type="evidence" value="ECO:0007669"/>
    <property type="project" value="InterPro"/>
</dbReference>
<dbReference type="Pfam" id="PF13411">
    <property type="entry name" value="MerR_1"/>
    <property type="match status" value="1"/>
</dbReference>
<evidence type="ECO:0000256" key="3">
    <source>
        <dbReference type="ARBA" id="ARBA00023159"/>
    </source>
</evidence>
<dbReference type="InterPro" id="IPR036244">
    <property type="entry name" value="TipA-like_antibiotic-bd"/>
</dbReference>
<evidence type="ECO:0000313" key="7">
    <source>
        <dbReference type="Proteomes" id="UP000425178"/>
    </source>
</evidence>
<evidence type="ECO:0000313" key="6">
    <source>
        <dbReference type="EMBL" id="QGU05506.1"/>
    </source>
</evidence>